<protein>
    <submittedName>
        <fullName evidence="1">Outer membrane protein</fullName>
    </submittedName>
</protein>
<evidence type="ECO:0000313" key="1">
    <source>
        <dbReference type="EMBL" id="EGP93620.1"/>
    </source>
</evidence>
<accession>F9CWG8</accession>
<dbReference type="PANTHER" id="PTHR34387">
    <property type="entry name" value="SLR1258 PROTEIN"/>
    <property type="match status" value="1"/>
</dbReference>
<dbReference type="Proteomes" id="UP000004440">
    <property type="component" value="Unassembled WGS sequence"/>
</dbReference>
<dbReference type="Gene3D" id="3.30.70.2970">
    <property type="entry name" value="Protein of unknown function (DUF541), domain 2"/>
    <property type="match status" value="1"/>
</dbReference>
<sequence length="261" mass="28169">MKHSKQIFTAMIAVLVVSVTVGAISLTPNAVAQEEVTPFPSREKVISVTGNAISSVKPNLANISFGVEIQEKTAKDALASNSELMNKVIAAIKQVGITDSEISTSQFNIYPVYDSYQDKETGRYTQELIGYRVSNIIHVETENLNSLAAIIDSAVEAGVNRVDSVYFSLSPELASKLKDELLEEAVLNAKSKAEMALAPLNYKIIGVKAVSLSEFSMPYPMPMYDMAYSEGIAKSSAPTPIFSSDQDVNTSVNVVFLIGSN</sequence>
<evidence type="ECO:0000313" key="2">
    <source>
        <dbReference type="Proteomes" id="UP000004440"/>
    </source>
</evidence>
<dbReference type="OrthoDB" id="12132at2157"/>
<dbReference type="RefSeq" id="WP_007550416.1">
    <property type="nucleotide sequence ID" value="NZ_AFPU01000001.1"/>
</dbReference>
<dbReference type="InterPro" id="IPR052022">
    <property type="entry name" value="26kDa_periplasmic_antigen"/>
</dbReference>
<dbReference type="Pfam" id="PF04402">
    <property type="entry name" value="SIMPL"/>
    <property type="match status" value="1"/>
</dbReference>
<dbReference type="STRING" id="1001994.MY1_0858"/>
<dbReference type="GO" id="GO:0006974">
    <property type="term" value="P:DNA damage response"/>
    <property type="evidence" value="ECO:0007669"/>
    <property type="project" value="TreeGrafter"/>
</dbReference>
<dbReference type="AlphaFoldDB" id="F9CWG8"/>
<organism evidence="1 2">
    <name type="scientific">Nitrosarchaeum koreense MY1</name>
    <dbReference type="NCBI Taxonomy" id="1001994"/>
    <lineage>
        <taxon>Archaea</taxon>
        <taxon>Nitrososphaerota</taxon>
        <taxon>Nitrososphaeria</taxon>
        <taxon>Nitrosopumilales</taxon>
        <taxon>Nitrosopumilaceae</taxon>
        <taxon>Nitrosarchaeum</taxon>
    </lineage>
</organism>
<keyword evidence="2" id="KW-1185">Reference proteome</keyword>
<gene>
    <name evidence="1" type="ORF">MY1_0858</name>
</gene>
<dbReference type="EMBL" id="AFPU01000001">
    <property type="protein sequence ID" value="EGP93620.1"/>
    <property type="molecule type" value="Genomic_DNA"/>
</dbReference>
<proteinExistence type="predicted"/>
<name>F9CWG8_9ARCH</name>
<dbReference type="InterPro" id="IPR007497">
    <property type="entry name" value="SIMPL/DUF541"/>
</dbReference>
<reference evidence="1 2" key="1">
    <citation type="journal article" date="2011" name="J. Bacteriol.">
        <title>Genome Sequence of an Ammonia-Oxidizing Soil Archaeon, "Candidatus Nitrosoarchaeum koreensis" MY1.</title>
        <authorList>
            <person name="Kim B.K."/>
            <person name="Jung M.Y."/>
            <person name="Yu D.S."/>
            <person name="Park S.J."/>
            <person name="Oh T.K."/>
            <person name="Rhee S.K."/>
            <person name="Kim J.F."/>
        </authorList>
    </citation>
    <scope>NUCLEOTIDE SEQUENCE [LARGE SCALE GENOMIC DNA]</scope>
    <source>
        <strain evidence="1 2">MY1</strain>
    </source>
</reference>
<dbReference type="PANTHER" id="PTHR34387:SF2">
    <property type="entry name" value="SLR1258 PROTEIN"/>
    <property type="match status" value="1"/>
</dbReference>
<comment type="caution">
    <text evidence="1">The sequence shown here is derived from an EMBL/GenBank/DDBJ whole genome shotgun (WGS) entry which is preliminary data.</text>
</comment>
<dbReference type="GeneID" id="56063243"/>
<dbReference type="Gene3D" id="3.30.110.170">
    <property type="entry name" value="Protein of unknown function (DUF541), domain 1"/>
    <property type="match status" value="1"/>
</dbReference>